<keyword evidence="4" id="KW-1185">Reference proteome</keyword>
<keyword evidence="1" id="KW-0378">Hydrolase</keyword>
<organism evidence="3 4">
    <name type="scientific">Sarocladium strictum</name>
    <name type="common">Black bundle disease fungus</name>
    <name type="synonym">Acremonium strictum</name>
    <dbReference type="NCBI Taxonomy" id="5046"/>
    <lineage>
        <taxon>Eukaryota</taxon>
        <taxon>Fungi</taxon>
        <taxon>Dikarya</taxon>
        <taxon>Ascomycota</taxon>
        <taxon>Pezizomycotina</taxon>
        <taxon>Sordariomycetes</taxon>
        <taxon>Hypocreomycetidae</taxon>
        <taxon>Hypocreales</taxon>
        <taxon>Sarocladiaceae</taxon>
        <taxon>Sarocladium</taxon>
    </lineage>
</organism>
<dbReference type="Proteomes" id="UP001175261">
    <property type="component" value="Unassembled WGS sequence"/>
</dbReference>
<proteinExistence type="predicted"/>
<evidence type="ECO:0000256" key="1">
    <source>
        <dbReference type="ARBA" id="ARBA00022801"/>
    </source>
</evidence>
<protein>
    <recommendedName>
        <fullName evidence="2">Alpha/beta hydrolase fold-3 domain-containing protein</fullName>
    </recommendedName>
</protein>
<dbReference type="PANTHER" id="PTHR48081">
    <property type="entry name" value="AB HYDROLASE SUPERFAMILY PROTEIN C4A8.06C"/>
    <property type="match status" value="1"/>
</dbReference>
<dbReference type="EMBL" id="JAPDFR010000003">
    <property type="protein sequence ID" value="KAK0388176.1"/>
    <property type="molecule type" value="Genomic_DNA"/>
</dbReference>
<dbReference type="SUPFAM" id="SSF53474">
    <property type="entry name" value="alpha/beta-Hydrolases"/>
    <property type="match status" value="1"/>
</dbReference>
<dbReference type="Pfam" id="PF07859">
    <property type="entry name" value="Abhydrolase_3"/>
    <property type="match status" value="1"/>
</dbReference>
<evidence type="ECO:0000259" key="2">
    <source>
        <dbReference type="Pfam" id="PF07859"/>
    </source>
</evidence>
<dbReference type="Gene3D" id="3.40.50.1820">
    <property type="entry name" value="alpha/beta hydrolase"/>
    <property type="match status" value="1"/>
</dbReference>
<dbReference type="InterPro" id="IPR029058">
    <property type="entry name" value="AB_hydrolase_fold"/>
</dbReference>
<evidence type="ECO:0000313" key="3">
    <source>
        <dbReference type="EMBL" id="KAK0388176.1"/>
    </source>
</evidence>
<dbReference type="InterPro" id="IPR050300">
    <property type="entry name" value="GDXG_lipolytic_enzyme"/>
</dbReference>
<accession>A0AA39GJ67</accession>
<dbReference type="GO" id="GO:0016787">
    <property type="term" value="F:hydrolase activity"/>
    <property type="evidence" value="ECO:0007669"/>
    <property type="project" value="UniProtKB-KW"/>
</dbReference>
<evidence type="ECO:0000313" key="4">
    <source>
        <dbReference type="Proteomes" id="UP001175261"/>
    </source>
</evidence>
<dbReference type="AlphaFoldDB" id="A0AA39GJ67"/>
<sequence>MVLGLVREARAWLRPLLVALFNRSISWSLRWRLLLLQPTVFLTYSIGKAPYVFSSPFQVEYLPVGPDGSLARALVFKPGERKISGGRKLRPLHVDIHGGAFIGGMPENFASFNERIANETGAVVVSITYRYAPEHTFPAAIDDVDRTLEWLRLNAEARWDADPSLMTISGSSAGANLALAAMQQPACQRPASTAIKTCITFYGVVDQRVSPWQKPRPDKMPKSDPTAVLMPLFDAYPAAARKDHLDDPRLSPILADRKTLPGRMLMVIAAVDILVAEQMEFVQRMREQHAAEPQSDADGDWLQVIIEDDGFHGYLEVPDFFVSKEIKARASDPAVTLLREVYEEFGWIWE</sequence>
<feature type="domain" description="Alpha/beta hydrolase fold-3" evidence="2">
    <location>
        <begin position="94"/>
        <end position="289"/>
    </location>
</feature>
<dbReference type="InterPro" id="IPR013094">
    <property type="entry name" value="AB_hydrolase_3"/>
</dbReference>
<reference evidence="3" key="1">
    <citation type="submission" date="2022-10" db="EMBL/GenBank/DDBJ databases">
        <title>Determination and structural analysis of whole genome sequence of Sarocladium strictum F4-1.</title>
        <authorList>
            <person name="Hu L."/>
            <person name="Jiang Y."/>
        </authorList>
    </citation>
    <scope>NUCLEOTIDE SEQUENCE</scope>
    <source>
        <strain evidence="3">F4-1</strain>
    </source>
</reference>
<dbReference type="PANTHER" id="PTHR48081:SF8">
    <property type="entry name" value="ALPHA_BETA HYDROLASE FOLD-3 DOMAIN-CONTAINING PROTEIN-RELATED"/>
    <property type="match status" value="1"/>
</dbReference>
<gene>
    <name evidence="3" type="ORF">NLU13_4421</name>
</gene>
<comment type="caution">
    <text evidence="3">The sequence shown here is derived from an EMBL/GenBank/DDBJ whole genome shotgun (WGS) entry which is preliminary data.</text>
</comment>
<name>A0AA39GJ67_SARSR</name>